<sequence>MLNGVSKSYPSLYSFDRVTKIIFSFIIVTIASQIKIFLPFSPVPITGQTFGIFLVSLLFGKESLFSIFLFIVLGVLGLPLFAVRNIFSVFSPTYGYIIGFLISSFIIVNFKEHFKNRMIPLLIFCNLIIYLLGSLYLYIFFLCFTHTNLNFSKILNIGVFPFIFGDLLKDFFVLLFYKIYSKNNTEG</sequence>
<dbReference type="PANTHER" id="PTHR34295:SF1">
    <property type="entry name" value="BIOTIN TRANSPORTER BIOY"/>
    <property type="match status" value="1"/>
</dbReference>
<dbReference type="Pfam" id="PF02632">
    <property type="entry name" value="BioY"/>
    <property type="match status" value="1"/>
</dbReference>
<keyword evidence="2 3" id="KW-0472">Membrane</keyword>
<comment type="caution">
    <text evidence="4">The sequence shown here is derived from an EMBL/GenBank/DDBJ whole genome shotgun (WGS) entry which is preliminary data.</text>
</comment>
<proteinExistence type="inferred from homology"/>
<gene>
    <name evidence="4" type="ORF">XE03_1331</name>
</gene>
<keyword evidence="3" id="KW-0812">Transmembrane</keyword>
<evidence type="ECO:0000313" key="5">
    <source>
        <dbReference type="Proteomes" id="UP000053467"/>
    </source>
</evidence>
<dbReference type="PATRIC" id="fig|1635277.3.peg.2012"/>
<feature type="transmembrane region" description="Helical" evidence="3">
    <location>
        <begin position="93"/>
        <end position="110"/>
    </location>
</feature>
<reference evidence="5" key="1">
    <citation type="journal article" date="2015" name="MBio">
        <title>Genome-Resolved Metagenomic Analysis Reveals Roles for Candidate Phyla and Other Microbial Community Members in Biogeochemical Transformations in Oil Reservoirs.</title>
        <authorList>
            <person name="Hu P."/>
            <person name="Tom L."/>
            <person name="Singh A."/>
            <person name="Thomas B.C."/>
            <person name="Baker B.J."/>
            <person name="Piceno Y.M."/>
            <person name="Andersen G.L."/>
            <person name="Banfield J.F."/>
        </authorList>
    </citation>
    <scope>NUCLEOTIDE SEQUENCE [LARGE SCALE GENOMIC DNA]</scope>
</reference>
<protein>
    <recommendedName>
        <fullName evidence="2">Biotin transporter</fullName>
    </recommendedName>
</protein>
<organism evidence="4 5">
    <name type="scientific">candidate division TA06 bacterium 34_109</name>
    <dbReference type="NCBI Taxonomy" id="1635277"/>
    <lineage>
        <taxon>Bacteria</taxon>
        <taxon>Bacteria division TA06</taxon>
    </lineage>
</organism>
<dbReference type="GO" id="GO:0005886">
    <property type="term" value="C:plasma membrane"/>
    <property type="evidence" value="ECO:0007669"/>
    <property type="project" value="UniProtKB-SubCell"/>
</dbReference>
<dbReference type="Gene3D" id="1.10.1760.20">
    <property type="match status" value="1"/>
</dbReference>
<feature type="transmembrane region" description="Helical" evidence="3">
    <location>
        <begin position="67"/>
        <end position="87"/>
    </location>
</feature>
<keyword evidence="2" id="KW-1003">Cell membrane</keyword>
<name>A0A117M685_UNCT6</name>
<comment type="subcellular location">
    <subcellularLocation>
        <location evidence="2">Cell membrane</location>
        <topology evidence="2">Multi-pass membrane protein</topology>
    </subcellularLocation>
</comment>
<dbReference type="PIRSF" id="PIRSF016661">
    <property type="entry name" value="BioY"/>
    <property type="match status" value="1"/>
</dbReference>
<evidence type="ECO:0000256" key="2">
    <source>
        <dbReference type="PIRNR" id="PIRNR016661"/>
    </source>
</evidence>
<feature type="transmembrane region" description="Helical" evidence="3">
    <location>
        <begin position="21"/>
        <end position="38"/>
    </location>
</feature>
<dbReference type="InterPro" id="IPR003784">
    <property type="entry name" value="BioY"/>
</dbReference>
<comment type="similarity">
    <text evidence="1 2">Belongs to the BioY family.</text>
</comment>
<accession>A0A117M685</accession>
<evidence type="ECO:0000313" key="4">
    <source>
        <dbReference type="EMBL" id="KUK86632.1"/>
    </source>
</evidence>
<evidence type="ECO:0000256" key="1">
    <source>
        <dbReference type="ARBA" id="ARBA00010692"/>
    </source>
</evidence>
<feature type="transmembrane region" description="Helical" evidence="3">
    <location>
        <begin position="122"/>
        <end position="142"/>
    </location>
</feature>
<dbReference type="EMBL" id="LGGX01000014">
    <property type="protein sequence ID" value="KUK86632.1"/>
    <property type="molecule type" value="Genomic_DNA"/>
</dbReference>
<dbReference type="PANTHER" id="PTHR34295">
    <property type="entry name" value="BIOTIN TRANSPORTER BIOY"/>
    <property type="match status" value="1"/>
</dbReference>
<dbReference type="Proteomes" id="UP000053467">
    <property type="component" value="Unassembled WGS sequence"/>
</dbReference>
<keyword evidence="3" id="KW-1133">Transmembrane helix</keyword>
<feature type="transmembrane region" description="Helical" evidence="3">
    <location>
        <begin position="154"/>
        <end position="177"/>
    </location>
</feature>
<dbReference type="AlphaFoldDB" id="A0A117M685"/>
<dbReference type="GO" id="GO:0015225">
    <property type="term" value="F:biotin transmembrane transporter activity"/>
    <property type="evidence" value="ECO:0007669"/>
    <property type="project" value="UniProtKB-UniRule"/>
</dbReference>
<keyword evidence="2" id="KW-0813">Transport</keyword>
<evidence type="ECO:0000256" key="3">
    <source>
        <dbReference type="SAM" id="Phobius"/>
    </source>
</evidence>